<keyword evidence="8" id="KW-1185">Reference proteome</keyword>
<dbReference type="PIRSF" id="PIRSF000477">
    <property type="entry name" value="PurNPase"/>
    <property type="match status" value="1"/>
</dbReference>
<keyword evidence="4 5" id="KW-0808">Transferase</keyword>
<accession>A0A937FC64</accession>
<dbReference type="Gene3D" id="3.40.50.1580">
    <property type="entry name" value="Nucleoside phosphorylase domain"/>
    <property type="match status" value="1"/>
</dbReference>
<proteinExistence type="inferred from homology"/>
<dbReference type="CDD" id="cd09009">
    <property type="entry name" value="PNP-EcPNPII_like"/>
    <property type="match status" value="1"/>
</dbReference>
<dbReference type="PANTHER" id="PTHR11904:SF9">
    <property type="entry name" value="PURINE NUCLEOSIDE PHOSPHORYLASE-RELATED"/>
    <property type="match status" value="1"/>
</dbReference>
<evidence type="ECO:0000256" key="1">
    <source>
        <dbReference type="ARBA" id="ARBA00005058"/>
    </source>
</evidence>
<dbReference type="EMBL" id="JAESIY010000009">
    <property type="protein sequence ID" value="MBL3657768.1"/>
    <property type="molecule type" value="Genomic_DNA"/>
</dbReference>
<dbReference type="InterPro" id="IPR011270">
    <property type="entry name" value="Pur_Nuc_Pase_Ino/Guo-sp"/>
</dbReference>
<dbReference type="AlphaFoldDB" id="A0A937FC64"/>
<dbReference type="InterPro" id="IPR000845">
    <property type="entry name" value="Nucleoside_phosphorylase_d"/>
</dbReference>
<dbReference type="RefSeq" id="WP_202245557.1">
    <property type="nucleotide sequence ID" value="NZ_JAESIY010000009.1"/>
</dbReference>
<comment type="function">
    <text evidence="5">The purine nucleoside phosphorylases catalyze the phosphorolytic breakdown of the N-glycosidic bond in the beta-(deoxy)ribonucleoside molecules, with the formation of the corresponding free purine bases and pentose-1-phosphate.</text>
</comment>
<dbReference type="Pfam" id="PF01048">
    <property type="entry name" value="PNP_UDP_1"/>
    <property type="match status" value="1"/>
</dbReference>
<name>A0A937FC64_9BACT</name>
<protein>
    <recommendedName>
        <fullName evidence="5">Purine nucleoside phosphorylase</fullName>
        <ecNumber evidence="5">2.4.2.1</ecNumber>
    </recommendedName>
    <alternativeName>
        <fullName evidence="5">Inosine-guanosine phosphorylase</fullName>
    </alternativeName>
</protein>
<feature type="domain" description="Nucleoside phosphorylase" evidence="6">
    <location>
        <begin position="23"/>
        <end position="269"/>
    </location>
</feature>
<dbReference type="Proteomes" id="UP000659388">
    <property type="component" value="Unassembled WGS sequence"/>
</dbReference>
<evidence type="ECO:0000313" key="8">
    <source>
        <dbReference type="Proteomes" id="UP000659388"/>
    </source>
</evidence>
<dbReference type="NCBIfam" id="TIGR01700">
    <property type="entry name" value="PNPH"/>
    <property type="match status" value="1"/>
</dbReference>
<evidence type="ECO:0000256" key="3">
    <source>
        <dbReference type="ARBA" id="ARBA00022676"/>
    </source>
</evidence>
<evidence type="ECO:0000259" key="6">
    <source>
        <dbReference type="Pfam" id="PF01048"/>
    </source>
</evidence>
<dbReference type="EC" id="2.4.2.1" evidence="5"/>
<reference evidence="7" key="1">
    <citation type="submission" date="2021-01" db="EMBL/GenBank/DDBJ databases">
        <title>Fulvivirga kasyanovii gen. nov., sp nov., a novel member of the phylum Bacteroidetes isolated from seawater in a mussel farm.</title>
        <authorList>
            <person name="Zhao L.-H."/>
            <person name="Wang Z.-J."/>
        </authorList>
    </citation>
    <scope>NUCLEOTIDE SEQUENCE</scope>
    <source>
        <strain evidence="7">2943</strain>
    </source>
</reference>
<organism evidence="7 8">
    <name type="scientific">Fulvivirga sediminis</name>
    <dbReference type="NCBI Taxonomy" id="2803949"/>
    <lineage>
        <taxon>Bacteria</taxon>
        <taxon>Pseudomonadati</taxon>
        <taxon>Bacteroidota</taxon>
        <taxon>Cytophagia</taxon>
        <taxon>Cytophagales</taxon>
        <taxon>Fulvivirgaceae</taxon>
        <taxon>Fulvivirga</taxon>
    </lineage>
</organism>
<dbReference type="SUPFAM" id="SSF53167">
    <property type="entry name" value="Purine and uridine phosphorylases"/>
    <property type="match status" value="1"/>
</dbReference>
<evidence type="ECO:0000256" key="4">
    <source>
        <dbReference type="ARBA" id="ARBA00022679"/>
    </source>
</evidence>
<comment type="similarity">
    <text evidence="2 5">Belongs to the PNP/MTAP phosphorylase family.</text>
</comment>
<dbReference type="NCBIfam" id="NF006054">
    <property type="entry name" value="PRK08202.1"/>
    <property type="match status" value="1"/>
</dbReference>
<dbReference type="PANTHER" id="PTHR11904">
    <property type="entry name" value="METHYLTHIOADENOSINE/PURINE NUCLEOSIDE PHOSPHORYLASE"/>
    <property type="match status" value="1"/>
</dbReference>
<evidence type="ECO:0000256" key="5">
    <source>
        <dbReference type="PIRNR" id="PIRNR000477"/>
    </source>
</evidence>
<dbReference type="GO" id="GO:0005737">
    <property type="term" value="C:cytoplasm"/>
    <property type="evidence" value="ECO:0007669"/>
    <property type="project" value="TreeGrafter"/>
</dbReference>
<dbReference type="InterPro" id="IPR011268">
    <property type="entry name" value="Purine_phosphorylase"/>
</dbReference>
<dbReference type="InterPro" id="IPR035994">
    <property type="entry name" value="Nucleoside_phosphorylase_sf"/>
</dbReference>
<evidence type="ECO:0000313" key="7">
    <source>
        <dbReference type="EMBL" id="MBL3657768.1"/>
    </source>
</evidence>
<comment type="caution">
    <text evidence="7">The sequence shown here is derived from an EMBL/GenBank/DDBJ whole genome shotgun (WGS) entry which is preliminary data.</text>
</comment>
<comment type="pathway">
    <text evidence="1 5">Purine metabolism; purine nucleoside salvage.</text>
</comment>
<keyword evidence="3 5" id="KW-0328">Glycosyltransferase</keyword>
<gene>
    <name evidence="7" type="ORF">JL102_16575</name>
</gene>
<evidence type="ECO:0000256" key="2">
    <source>
        <dbReference type="ARBA" id="ARBA00006751"/>
    </source>
</evidence>
<dbReference type="GO" id="GO:0004731">
    <property type="term" value="F:purine-nucleoside phosphorylase activity"/>
    <property type="evidence" value="ECO:0007669"/>
    <property type="project" value="UniProtKB-EC"/>
</dbReference>
<dbReference type="NCBIfam" id="TIGR01697">
    <property type="entry name" value="PNPH-PUNA-XAPA"/>
    <property type="match status" value="1"/>
</dbReference>
<dbReference type="GO" id="GO:0009116">
    <property type="term" value="P:nucleoside metabolic process"/>
    <property type="evidence" value="ECO:0007669"/>
    <property type="project" value="InterPro"/>
</dbReference>
<sequence length="272" mass="30323">MTIDQIKETTAFLQDKGITSPQIGVILGTGLGNKFVEQINIEVEISYDDIPHFPQATVEFHHGKLIYGEIAGKKVLAMQGRFHYYEGYNMKQVTFPVRVMKCLGVQQLLISNAAGNMNLVWKKGDMMLIEDHINLQPENPLVGPNIDELGPRFPDMSEPYDVNMSNMLMDIGYEKNINLHRGVYAAVTGPNLETKAEYKYLRKIGADVVGMSTVPEVIVANHMSLPCCAVSVLTDDCDPDNLQPVKIEEILEIAAEAELKLTILFVELISKL</sequence>